<feature type="chain" id="PRO_5014425567" evidence="3">
    <location>
        <begin position="27"/>
        <end position="331"/>
    </location>
</feature>
<dbReference type="PANTHER" id="PTHR41542:SF1">
    <property type="entry name" value="BLL5807 PROTEIN"/>
    <property type="match status" value="1"/>
</dbReference>
<comment type="caution">
    <text evidence="5">The sequence shown here is derived from an EMBL/GenBank/DDBJ whole genome shotgun (WGS) entry which is preliminary data.</text>
</comment>
<accession>A0A2J7TCI7</accession>
<evidence type="ECO:0000313" key="6">
    <source>
        <dbReference type="Proteomes" id="UP000236286"/>
    </source>
</evidence>
<dbReference type="AlphaFoldDB" id="A0A2J7TCI7"/>
<feature type="signal peptide" evidence="3">
    <location>
        <begin position="1"/>
        <end position="26"/>
    </location>
</feature>
<dbReference type="RefSeq" id="WP_102845210.1">
    <property type="nucleotide sequence ID" value="NZ_PDZR01000031.1"/>
</dbReference>
<keyword evidence="2" id="KW-1133">Transmembrane helix</keyword>
<feature type="region of interest" description="Disordered" evidence="1">
    <location>
        <begin position="34"/>
        <end position="60"/>
    </location>
</feature>
<reference evidence="5 6" key="1">
    <citation type="submission" date="2017-10" db="EMBL/GenBank/DDBJ databases">
        <title>Genome announcement of Methylocella silvestris TVC from permafrost.</title>
        <authorList>
            <person name="Wang J."/>
            <person name="Geng K."/>
            <person name="Ul-Haque F."/>
            <person name="Crombie A.T."/>
            <person name="Street L.E."/>
            <person name="Wookey P.A."/>
            <person name="Murrell J.C."/>
            <person name="Pratscher J."/>
        </authorList>
    </citation>
    <scope>NUCLEOTIDE SEQUENCE [LARGE SCALE GENOMIC DNA]</scope>
    <source>
        <strain evidence="5 6">TVC</strain>
    </source>
</reference>
<feature type="transmembrane region" description="Helical" evidence="2">
    <location>
        <begin position="117"/>
        <end position="137"/>
    </location>
</feature>
<dbReference type="SMART" id="SM00978">
    <property type="entry name" value="Tim44"/>
    <property type="match status" value="1"/>
</dbReference>
<feature type="compositionally biased region" description="Gly residues" evidence="1">
    <location>
        <begin position="171"/>
        <end position="191"/>
    </location>
</feature>
<feature type="transmembrane region" description="Helical" evidence="2">
    <location>
        <begin position="83"/>
        <end position="105"/>
    </location>
</feature>
<dbReference type="EMBL" id="PDZR01000031">
    <property type="protein sequence ID" value="PNG24486.1"/>
    <property type="molecule type" value="Genomic_DNA"/>
</dbReference>
<keyword evidence="3" id="KW-0732">Signal</keyword>
<dbReference type="Pfam" id="PF04280">
    <property type="entry name" value="Tim44"/>
    <property type="match status" value="1"/>
</dbReference>
<proteinExistence type="predicted"/>
<dbReference type="InterPro" id="IPR007379">
    <property type="entry name" value="Tim44-like_dom"/>
</dbReference>
<keyword evidence="2" id="KW-0812">Transmembrane</keyword>
<dbReference type="PANTHER" id="PTHR41542">
    <property type="entry name" value="BLL5807 PROTEIN"/>
    <property type="match status" value="1"/>
</dbReference>
<organism evidence="5 6">
    <name type="scientific">Methylocella silvestris</name>
    <dbReference type="NCBI Taxonomy" id="199596"/>
    <lineage>
        <taxon>Bacteria</taxon>
        <taxon>Pseudomonadati</taxon>
        <taxon>Pseudomonadota</taxon>
        <taxon>Alphaproteobacteria</taxon>
        <taxon>Hyphomicrobiales</taxon>
        <taxon>Beijerinckiaceae</taxon>
        <taxon>Methylocella</taxon>
    </lineage>
</organism>
<dbReference type="Gene3D" id="3.10.450.240">
    <property type="match status" value="1"/>
</dbReference>
<keyword evidence="2" id="KW-0472">Membrane</keyword>
<gene>
    <name evidence="5" type="ORF">CR492_18540</name>
</gene>
<sequence length="331" mass="34328">MAIRHKTFIMILALMLAAGFSADAFARAGSGGSFGSRGSRTFSAPPSTSTAPRGASPFERSMTPNQGMFRPNSGAAGASRGGLFSGFGGGLLGGLLGAGLIGMLFGHGFGGGLGGGMSFIGLLLQLALLFFVVRFAMNYFRNRRPAMQGAGYGGASNVGAGPFGSNRDNQGFGGPQQGYGSGPTAGAAPGGGQSPLQILPADFSAFEQRLFDVQKAYGDEDMNALRAQSTPEMASYFAEELGENARKGVVNKLSRVEFLQGDLAEAWSEASGDYASVAIRFSMIDQTLDRATGRLVAGDPSTPQQATEIWTFTRRRGGGAPDWKLSGIQQA</sequence>
<evidence type="ECO:0000259" key="4">
    <source>
        <dbReference type="SMART" id="SM00978"/>
    </source>
</evidence>
<feature type="region of interest" description="Disordered" evidence="1">
    <location>
        <begin position="163"/>
        <end position="191"/>
    </location>
</feature>
<feature type="domain" description="Tim44-like" evidence="4">
    <location>
        <begin position="184"/>
        <end position="330"/>
    </location>
</feature>
<name>A0A2J7TCI7_METSI</name>
<protein>
    <submittedName>
        <fullName evidence="5">Preprotein translocase subunit Tim44</fullName>
    </submittedName>
</protein>
<dbReference type="SUPFAM" id="SSF54427">
    <property type="entry name" value="NTF2-like"/>
    <property type="match status" value="1"/>
</dbReference>
<evidence type="ECO:0000313" key="5">
    <source>
        <dbReference type="EMBL" id="PNG24486.1"/>
    </source>
</evidence>
<evidence type="ECO:0000256" key="2">
    <source>
        <dbReference type="SAM" id="Phobius"/>
    </source>
</evidence>
<evidence type="ECO:0000256" key="1">
    <source>
        <dbReference type="SAM" id="MobiDB-lite"/>
    </source>
</evidence>
<evidence type="ECO:0000256" key="3">
    <source>
        <dbReference type="SAM" id="SignalP"/>
    </source>
</evidence>
<dbReference type="Proteomes" id="UP000236286">
    <property type="component" value="Unassembled WGS sequence"/>
</dbReference>
<dbReference type="InterPro" id="IPR032710">
    <property type="entry name" value="NTF2-like_dom_sf"/>
</dbReference>
<dbReference type="OrthoDB" id="9780873at2"/>